<evidence type="ECO:0000256" key="2">
    <source>
        <dbReference type="ARBA" id="ARBA00008834"/>
    </source>
</evidence>
<dbReference type="GO" id="GO:0005975">
    <property type="term" value="P:carbohydrate metabolic process"/>
    <property type="evidence" value="ECO:0007669"/>
    <property type="project" value="InterPro"/>
</dbReference>
<dbReference type="PROSITE" id="PS00502">
    <property type="entry name" value="POLYGALACTURONASE"/>
    <property type="match status" value="1"/>
</dbReference>
<evidence type="ECO:0000313" key="10">
    <source>
        <dbReference type="EMBL" id="KAL0005431.1"/>
    </source>
</evidence>
<dbReference type="AlphaFoldDB" id="A0AAW2D8D5"/>
<comment type="similarity">
    <text evidence="2 9">Belongs to the glycosyl hydrolase 28 family.</text>
</comment>
<gene>
    <name evidence="10" type="ORF">SO802_012992</name>
</gene>
<dbReference type="Proteomes" id="UP001459277">
    <property type="component" value="Unassembled WGS sequence"/>
</dbReference>
<organism evidence="10 11">
    <name type="scientific">Lithocarpus litseifolius</name>
    <dbReference type="NCBI Taxonomy" id="425828"/>
    <lineage>
        <taxon>Eukaryota</taxon>
        <taxon>Viridiplantae</taxon>
        <taxon>Streptophyta</taxon>
        <taxon>Embryophyta</taxon>
        <taxon>Tracheophyta</taxon>
        <taxon>Spermatophyta</taxon>
        <taxon>Magnoliopsida</taxon>
        <taxon>eudicotyledons</taxon>
        <taxon>Gunneridae</taxon>
        <taxon>Pentapetalae</taxon>
        <taxon>rosids</taxon>
        <taxon>fabids</taxon>
        <taxon>Fagales</taxon>
        <taxon>Fagaceae</taxon>
        <taxon>Lithocarpus</taxon>
    </lineage>
</organism>
<dbReference type="InterPro" id="IPR011050">
    <property type="entry name" value="Pectin_lyase_fold/virulence"/>
</dbReference>
<keyword evidence="6 9" id="KW-0326">Glycosidase</keyword>
<evidence type="ECO:0000256" key="1">
    <source>
        <dbReference type="ARBA" id="ARBA00004191"/>
    </source>
</evidence>
<dbReference type="Gene3D" id="2.160.20.10">
    <property type="entry name" value="Single-stranded right-handed beta-helix, Pectin lyase-like"/>
    <property type="match status" value="1"/>
</dbReference>
<reference evidence="10 11" key="1">
    <citation type="submission" date="2024-01" db="EMBL/GenBank/DDBJ databases">
        <title>A telomere-to-telomere, gap-free genome of sweet tea (Lithocarpus litseifolius).</title>
        <authorList>
            <person name="Zhou J."/>
        </authorList>
    </citation>
    <scope>NUCLEOTIDE SEQUENCE [LARGE SCALE GENOMIC DNA]</scope>
    <source>
        <strain evidence="10">Zhou-2022a</strain>
        <tissue evidence="10">Leaf</tissue>
    </source>
</reference>
<proteinExistence type="inferred from homology"/>
<comment type="caution">
    <text evidence="10">The sequence shown here is derived from an EMBL/GenBank/DDBJ whole genome shotgun (WGS) entry which is preliminary data.</text>
</comment>
<sequence>MFSIVPLLKLKMEQGLRHGRGVWVMQGISTFSISNFSKPPTPSLLTSFTAMVAKAAKERRGLNPRYLLQPLEILPVELTGTYEVCEDGSINVDFKQIIQQRPLGKMRELLTFVLILSISSTCLCRGLVEDTSGGFNVLDYGAVGDGQTDDSQAFSKAWTALCQTKGTPQLIIPSGKKFLLMPVMFQGPCQSNSVQVQILRTILAPNSMDGWTNCSANCWLRFSGVSNLIVSGSGTIDGRGSTWWNQVYNGQALQFNYCNNLQLSGLTHLNSPKNHISLTACNGASLSNLHLSAPASSPNTDGIDISSSTNINIHDSNIATGDDCIAINGNSAHINITGINCGPGHGISVGSLGANGAYATVEEVYVNNCSFNRTLNGARIKTWQGGSGYARNIFFEQITLVDVKNPIIVDQFYCNGKHDCKNELQKRRGKYRMHHTGSALPNWLTIDECDNRK</sequence>
<keyword evidence="11" id="KW-1185">Reference proteome</keyword>
<evidence type="ECO:0008006" key="12">
    <source>
        <dbReference type="Google" id="ProtNLM"/>
    </source>
</evidence>
<evidence type="ECO:0000256" key="7">
    <source>
        <dbReference type="ARBA" id="ARBA00023316"/>
    </source>
</evidence>
<dbReference type="InterPro" id="IPR000743">
    <property type="entry name" value="Glyco_hydro_28"/>
</dbReference>
<keyword evidence="5 9" id="KW-0378">Hydrolase</keyword>
<dbReference type="GO" id="GO:0004650">
    <property type="term" value="F:polygalacturonase activity"/>
    <property type="evidence" value="ECO:0007669"/>
    <property type="project" value="InterPro"/>
</dbReference>
<keyword evidence="3" id="KW-0134">Cell wall</keyword>
<evidence type="ECO:0000256" key="8">
    <source>
        <dbReference type="PROSITE-ProRule" id="PRU10052"/>
    </source>
</evidence>
<evidence type="ECO:0000256" key="4">
    <source>
        <dbReference type="ARBA" id="ARBA00022525"/>
    </source>
</evidence>
<dbReference type="GO" id="GO:0071555">
    <property type="term" value="P:cell wall organization"/>
    <property type="evidence" value="ECO:0007669"/>
    <property type="project" value="UniProtKB-KW"/>
</dbReference>
<dbReference type="EMBL" id="JAZDWU010000004">
    <property type="protein sequence ID" value="KAL0005431.1"/>
    <property type="molecule type" value="Genomic_DNA"/>
</dbReference>
<keyword evidence="4" id="KW-0964">Secreted</keyword>
<evidence type="ECO:0000256" key="9">
    <source>
        <dbReference type="RuleBase" id="RU361169"/>
    </source>
</evidence>
<name>A0AAW2D8D5_9ROSI</name>
<dbReference type="Pfam" id="PF00295">
    <property type="entry name" value="Glyco_hydro_28"/>
    <property type="match status" value="1"/>
</dbReference>
<keyword evidence="7" id="KW-0961">Cell wall biogenesis/degradation</keyword>
<evidence type="ECO:0000256" key="6">
    <source>
        <dbReference type="ARBA" id="ARBA00023295"/>
    </source>
</evidence>
<evidence type="ECO:0000256" key="3">
    <source>
        <dbReference type="ARBA" id="ARBA00022512"/>
    </source>
</evidence>
<protein>
    <recommendedName>
        <fullName evidence="12">Polygalacturonase</fullName>
    </recommendedName>
</protein>
<feature type="active site" evidence="8">
    <location>
        <position position="345"/>
    </location>
</feature>
<dbReference type="InterPro" id="IPR012334">
    <property type="entry name" value="Pectin_lyas_fold"/>
</dbReference>
<accession>A0AAW2D8D5</accession>
<comment type="subcellular location">
    <subcellularLocation>
        <location evidence="1">Secreted</location>
        <location evidence="1">Cell wall</location>
    </subcellularLocation>
</comment>
<evidence type="ECO:0000256" key="5">
    <source>
        <dbReference type="ARBA" id="ARBA00022801"/>
    </source>
</evidence>
<dbReference type="PANTHER" id="PTHR31375">
    <property type="match status" value="1"/>
</dbReference>
<evidence type="ECO:0000313" key="11">
    <source>
        <dbReference type="Proteomes" id="UP001459277"/>
    </source>
</evidence>
<dbReference type="SUPFAM" id="SSF51126">
    <property type="entry name" value="Pectin lyase-like"/>
    <property type="match status" value="1"/>
</dbReference>